<dbReference type="RefSeq" id="YP_009953054.1">
    <property type="nucleotide sequence ID" value="NC_051618.1"/>
</dbReference>
<name>A0A5J6TTG3_9CAUD</name>
<keyword evidence="2" id="KW-1185">Reference proteome</keyword>
<protein>
    <submittedName>
        <fullName evidence="1">Uncharacterized protein</fullName>
    </submittedName>
</protein>
<evidence type="ECO:0000313" key="1">
    <source>
        <dbReference type="EMBL" id="QFG14110.1"/>
    </source>
</evidence>
<dbReference type="GeneID" id="60324518"/>
<dbReference type="EMBL" id="MN234226">
    <property type="protein sequence ID" value="QFG14110.1"/>
    <property type="molecule type" value="Genomic_DNA"/>
</dbReference>
<dbReference type="Proteomes" id="UP000326870">
    <property type="component" value="Segment"/>
</dbReference>
<gene>
    <name evidence="1" type="primary">66</name>
    <name evidence="1" type="ORF">PBI_CURIOSIUM_66</name>
</gene>
<accession>A0A5J6TTG3</accession>
<evidence type="ECO:0000313" key="2">
    <source>
        <dbReference type="Proteomes" id="UP000326870"/>
    </source>
</evidence>
<reference evidence="1 2" key="1">
    <citation type="submission" date="2019-07" db="EMBL/GenBank/DDBJ databases">
        <authorList>
            <person name="Divens A.M."/>
            <person name="Garlena R.A."/>
            <person name="Russell D.A."/>
            <person name="Pope W.H."/>
            <person name="Jacobs-Sera D."/>
            <person name="Hatfull G.F."/>
        </authorList>
    </citation>
    <scope>NUCLEOTIDE SEQUENCE [LARGE SCALE GENOMIC DNA]</scope>
</reference>
<organism evidence="1 2">
    <name type="scientific">Mycobacterium phage Curiosium</name>
    <dbReference type="NCBI Taxonomy" id="2599859"/>
    <lineage>
        <taxon>Viruses</taxon>
        <taxon>Duplodnaviria</taxon>
        <taxon>Heunggongvirae</taxon>
        <taxon>Uroviricota</taxon>
        <taxon>Caudoviricetes</taxon>
        <taxon>Weiservirinae</taxon>
        <taxon>Anayavirus</taxon>
        <taxon>Anayavirus curiosium</taxon>
    </lineage>
</organism>
<proteinExistence type="predicted"/>
<sequence>MKPAMKPPAAWRIRRLVEGRVVVGWVVEQLTLFRFTPGAVEGEYVVVDYFPNGPAAIGAFADYGSLAV</sequence>
<dbReference type="KEGG" id="vg:60324518"/>